<accession>A0AC61RDD1</accession>
<feature type="non-terminal residue" evidence="1">
    <location>
        <position position="211"/>
    </location>
</feature>
<organism evidence="1 2">
    <name type="scientific">Lepagella muris</name>
    <dbReference type="NCBI Taxonomy" id="3032870"/>
    <lineage>
        <taxon>Bacteria</taxon>
        <taxon>Pseudomonadati</taxon>
        <taxon>Bacteroidota</taxon>
        <taxon>Bacteroidia</taxon>
        <taxon>Bacteroidales</taxon>
        <taxon>Muribaculaceae</taxon>
        <taxon>Lepagella</taxon>
    </lineage>
</organism>
<dbReference type="Proteomes" id="UP000306319">
    <property type="component" value="Unassembled WGS sequence"/>
</dbReference>
<protein>
    <submittedName>
        <fullName evidence="1">Uncharacterized protein</fullName>
    </submittedName>
</protein>
<gene>
    <name evidence="1" type="ORF">E5331_17500</name>
</gene>
<dbReference type="EMBL" id="SRYB01000036">
    <property type="protein sequence ID" value="TGY76818.1"/>
    <property type="molecule type" value="Genomic_DNA"/>
</dbReference>
<name>A0AC61RDD1_9BACT</name>
<comment type="caution">
    <text evidence="1">The sequence shown here is derived from an EMBL/GenBank/DDBJ whole genome shotgun (WGS) entry which is preliminary data.</text>
</comment>
<sequence>MLRFSKSLLFTLLLLIISAASCSESYEQGILNRAEALMEAHPDSAMALLSSIDKQRLTGNRQKAHYALLMSMALDKNYIDTTSFDVLQPAIDYYLRKGSPDEKLRTYYYQGRIFQNKGDRDNALNAFVKGIDVSHLCSDSLSIARTLVAQALLYYEFYDLTSYTENYIQAANIYNSLSLNNQEFDCLINALNGSIILYNRSRADSLIDQCN</sequence>
<keyword evidence="2" id="KW-1185">Reference proteome</keyword>
<reference evidence="1" key="1">
    <citation type="submission" date="2019-04" db="EMBL/GenBank/DDBJ databases">
        <title>Microbes associate with the intestines of laboratory mice.</title>
        <authorList>
            <person name="Navarre W."/>
            <person name="Wong E."/>
            <person name="Huang K."/>
            <person name="Tropini C."/>
            <person name="Ng K."/>
            <person name="Yu B."/>
        </authorList>
    </citation>
    <scope>NUCLEOTIDE SEQUENCE</scope>
    <source>
        <strain evidence="1">NM04_E33</strain>
    </source>
</reference>
<evidence type="ECO:0000313" key="1">
    <source>
        <dbReference type="EMBL" id="TGY76818.1"/>
    </source>
</evidence>
<proteinExistence type="predicted"/>
<evidence type="ECO:0000313" key="2">
    <source>
        <dbReference type="Proteomes" id="UP000306319"/>
    </source>
</evidence>